<evidence type="ECO:0000256" key="1">
    <source>
        <dbReference type="SAM" id="Coils"/>
    </source>
</evidence>
<gene>
    <name evidence="3" type="ORF">AMURIS_05561</name>
</gene>
<keyword evidence="1" id="KW-0175">Coiled coil</keyword>
<dbReference type="Proteomes" id="UP000236311">
    <property type="component" value="Unassembled WGS sequence"/>
</dbReference>
<proteinExistence type="predicted"/>
<evidence type="ECO:0000259" key="2">
    <source>
        <dbReference type="Pfam" id="PF14287"/>
    </source>
</evidence>
<evidence type="ECO:0000313" key="4">
    <source>
        <dbReference type="Proteomes" id="UP000236311"/>
    </source>
</evidence>
<feature type="domain" description="DUF4368" evidence="2">
    <location>
        <begin position="104"/>
        <end position="168"/>
    </location>
</feature>
<reference evidence="3 4" key="1">
    <citation type="submission" date="2018-01" db="EMBL/GenBank/DDBJ databases">
        <authorList>
            <person name="Gaut B.S."/>
            <person name="Morton B.R."/>
            <person name="Clegg M.T."/>
            <person name="Duvall M.R."/>
        </authorList>
    </citation>
    <scope>NUCLEOTIDE SEQUENCE [LARGE SCALE GENOMIC DNA]</scope>
    <source>
        <strain evidence="3">GP69</strain>
    </source>
</reference>
<accession>A0A2K4ZQN0</accession>
<dbReference type="Pfam" id="PF14287">
    <property type="entry name" value="DUF4368"/>
    <property type="match status" value="1"/>
</dbReference>
<evidence type="ECO:0000313" key="3">
    <source>
        <dbReference type="EMBL" id="SOY32793.1"/>
    </source>
</evidence>
<dbReference type="EMBL" id="OFSM01000073">
    <property type="protein sequence ID" value="SOY32793.1"/>
    <property type="molecule type" value="Genomic_DNA"/>
</dbReference>
<name>A0A2K4ZQN0_9FIRM</name>
<dbReference type="AlphaFoldDB" id="A0A2K4ZQN0"/>
<organism evidence="3 4">
    <name type="scientific">Acetatifactor muris</name>
    <dbReference type="NCBI Taxonomy" id="879566"/>
    <lineage>
        <taxon>Bacteria</taxon>
        <taxon>Bacillati</taxon>
        <taxon>Bacillota</taxon>
        <taxon>Clostridia</taxon>
        <taxon>Lachnospirales</taxon>
        <taxon>Lachnospiraceae</taxon>
        <taxon>Acetatifactor</taxon>
    </lineage>
</organism>
<protein>
    <recommendedName>
        <fullName evidence="2">DUF4368 domain-containing protein</fullName>
    </recommendedName>
</protein>
<sequence>MLTQLVLEDIREKARFAEYDPDRLMGEILRLKEKESHTRLFSCEQELKSSLARISDLERLMQNLYEDKCTGSIPQTVFQTLMQKYEAERAEKAEAVPELERKVRAHLENQVDTDRWLEIIRRYTEISELDETILFELVDRIEVGDTKKVNGQRICEVKVYYRYVGNVDGALAQERGQDYGEAI</sequence>
<feature type="coiled-coil region" evidence="1">
    <location>
        <begin position="47"/>
        <end position="102"/>
    </location>
</feature>
<dbReference type="InterPro" id="IPR025378">
    <property type="entry name" value="DUF4368"/>
</dbReference>
<keyword evidence="4" id="KW-1185">Reference proteome</keyword>